<dbReference type="EMBL" id="FOGZ01000009">
    <property type="protein sequence ID" value="SER75865.1"/>
    <property type="molecule type" value="Genomic_DNA"/>
</dbReference>
<evidence type="ECO:0000256" key="5">
    <source>
        <dbReference type="ARBA" id="ARBA00023316"/>
    </source>
</evidence>
<keyword evidence="3 6" id="KW-0133">Cell shape</keyword>
<evidence type="ECO:0000256" key="2">
    <source>
        <dbReference type="ARBA" id="ARBA00022679"/>
    </source>
</evidence>
<dbReference type="GO" id="GO:0005576">
    <property type="term" value="C:extracellular region"/>
    <property type="evidence" value="ECO:0007669"/>
    <property type="project" value="TreeGrafter"/>
</dbReference>
<evidence type="ECO:0000256" key="6">
    <source>
        <dbReference type="PROSITE-ProRule" id="PRU01373"/>
    </source>
</evidence>
<dbReference type="CDD" id="cd16913">
    <property type="entry name" value="YkuD_like"/>
    <property type="match status" value="1"/>
</dbReference>
<keyword evidence="11" id="KW-1185">Reference proteome</keyword>
<keyword evidence="4 6" id="KW-0573">Peptidoglycan synthesis</keyword>
<keyword evidence="8" id="KW-0472">Membrane</keyword>
<evidence type="ECO:0000313" key="10">
    <source>
        <dbReference type="EMBL" id="SER75865.1"/>
    </source>
</evidence>
<evidence type="ECO:0000256" key="7">
    <source>
        <dbReference type="SAM" id="MobiDB-lite"/>
    </source>
</evidence>
<dbReference type="STRING" id="64702.SAMN05443377_10920"/>
<reference evidence="10 11" key="1">
    <citation type="submission" date="2016-10" db="EMBL/GenBank/DDBJ databases">
        <authorList>
            <person name="de Groot N.N."/>
        </authorList>
    </citation>
    <scope>NUCLEOTIDE SEQUENCE [LARGE SCALE GENOMIC DNA]</scope>
    <source>
        <strain evidence="10 11">DSM 16859</strain>
    </source>
</reference>
<comment type="pathway">
    <text evidence="1 6">Cell wall biogenesis; peptidoglycan biosynthesis.</text>
</comment>
<dbReference type="GO" id="GO:0071555">
    <property type="term" value="P:cell wall organization"/>
    <property type="evidence" value="ECO:0007669"/>
    <property type="project" value="UniProtKB-UniRule"/>
</dbReference>
<feature type="transmembrane region" description="Helical" evidence="8">
    <location>
        <begin position="135"/>
        <end position="155"/>
    </location>
</feature>
<feature type="active site" description="Proton donor/acceptor" evidence="6">
    <location>
        <position position="369"/>
    </location>
</feature>
<keyword evidence="8" id="KW-1133">Transmembrane helix</keyword>
<organism evidence="10 11">
    <name type="scientific">Propionibacterium cyclohexanicum</name>
    <dbReference type="NCBI Taxonomy" id="64702"/>
    <lineage>
        <taxon>Bacteria</taxon>
        <taxon>Bacillati</taxon>
        <taxon>Actinomycetota</taxon>
        <taxon>Actinomycetes</taxon>
        <taxon>Propionibacteriales</taxon>
        <taxon>Propionibacteriaceae</taxon>
        <taxon>Propionibacterium</taxon>
    </lineage>
</organism>
<evidence type="ECO:0000256" key="8">
    <source>
        <dbReference type="SAM" id="Phobius"/>
    </source>
</evidence>
<evidence type="ECO:0000256" key="3">
    <source>
        <dbReference type="ARBA" id="ARBA00022960"/>
    </source>
</evidence>
<dbReference type="AlphaFoldDB" id="A0A1H9RTX3"/>
<proteinExistence type="predicted"/>
<dbReference type="GO" id="GO:0071972">
    <property type="term" value="F:peptidoglycan L,D-transpeptidase activity"/>
    <property type="evidence" value="ECO:0007669"/>
    <property type="project" value="TreeGrafter"/>
</dbReference>
<dbReference type="InterPro" id="IPR050979">
    <property type="entry name" value="LD-transpeptidase"/>
</dbReference>
<keyword evidence="8" id="KW-0812">Transmembrane</keyword>
<accession>A0A1H9RTX3</accession>
<gene>
    <name evidence="10" type="ORF">SAMN05443377_10920</name>
</gene>
<name>A0A1H9RTX3_9ACTN</name>
<dbReference type="Pfam" id="PF03734">
    <property type="entry name" value="YkuD"/>
    <property type="match status" value="1"/>
</dbReference>
<sequence length="419" mass="44256">MPRTGTSRPVSIASDRRIPAGEKSALPLHDRARLCASERIGYMRGTRSLDGCAQMRCGDSSPGPFRGAGAIGAWHGSTILAAGALRVSAPVPPRCPPHPPAGHGTLPQRHPPGGRRAGAGSYGRRIPRAVLVRRWALVLATAIALLTAVIAPFALRSHQSEARAEQGNELTACQDSARQYDELVTRLYQLAGGGQNDLAAGSGDPGTVENYRALYSQVVADKLAPCSAAGSASELSGQASRHDAATSALRAKIDAVATGECPSGASASASCPSPHAATIDWVSPSGGKQPDLSGYRQLSVHVSLADQRVYVMSGSTVIYSMICSSGKGEDTPTGTFWVQNRGESFFNGTEQMGANYWVSWKNYGEFLFHSVPIDKNGNYIVSEALKLGHKASSGCIRLTVDDARWLYEQLPENTTVVIS</sequence>
<evidence type="ECO:0000313" key="11">
    <source>
        <dbReference type="Proteomes" id="UP000198815"/>
    </source>
</evidence>
<feature type="active site" description="Nucleophile" evidence="6">
    <location>
        <position position="395"/>
    </location>
</feature>
<dbReference type="GO" id="GO:0016740">
    <property type="term" value="F:transferase activity"/>
    <property type="evidence" value="ECO:0007669"/>
    <property type="project" value="UniProtKB-KW"/>
</dbReference>
<dbReference type="GO" id="GO:0008360">
    <property type="term" value="P:regulation of cell shape"/>
    <property type="evidence" value="ECO:0007669"/>
    <property type="project" value="UniProtKB-UniRule"/>
</dbReference>
<dbReference type="InterPro" id="IPR005490">
    <property type="entry name" value="LD_TPept_cat_dom"/>
</dbReference>
<evidence type="ECO:0000256" key="1">
    <source>
        <dbReference type="ARBA" id="ARBA00004752"/>
    </source>
</evidence>
<feature type="region of interest" description="Disordered" evidence="7">
    <location>
        <begin position="92"/>
        <end position="120"/>
    </location>
</feature>
<dbReference type="PROSITE" id="PS52029">
    <property type="entry name" value="LD_TPASE"/>
    <property type="match status" value="1"/>
</dbReference>
<dbReference type="PANTHER" id="PTHR30582:SF2">
    <property type="entry name" value="L,D-TRANSPEPTIDASE YCIB-RELATED"/>
    <property type="match status" value="1"/>
</dbReference>
<dbReference type="InterPro" id="IPR038063">
    <property type="entry name" value="Transpep_catalytic_dom"/>
</dbReference>
<keyword evidence="2" id="KW-0808">Transferase</keyword>
<protein>
    <submittedName>
        <fullName evidence="10">L,D-transpeptidase catalytic domain</fullName>
    </submittedName>
</protein>
<dbReference type="Proteomes" id="UP000198815">
    <property type="component" value="Unassembled WGS sequence"/>
</dbReference>
<keyword evidence="5 6" id="KW-0961">Cell wall biogenesis/degradation</keyword>
<dbReference type="SUPFAM" id="SSF141523">
    <property type="entry name" value="L,D-transpeptidase catalytic domain-like"/>
    <property type="match status" value="1"/>
</dbReference>
<dbReference type="GO" id="GO:0018104">
    <property type="term" value="P:peptidoglycan-protein cross-linking"/>
    <property type="evidence" value="ECO:0007669"/>
    <property type="project" value="TreeGrafter"/>
</dbReference>
<dbReference type="Gene3D" id="2.40.440.10">
    <property type="entry name" value="L,D-transpeptidase catalytic domain-like"/>
    <property type="match status" value="1"/>
</dbReference>
<feature type="domain" description="L,D-TPase catalytic" evidence="9">
    <location>
        <begin position="298"/>
        <end position="419"/>
    </location>
</feature>
<dbReference type="UniPathway" id="UPA00219"/>
<evidence type="ECO:0000256" key="4">
    <source>
        <dbReference type="ARBA" id="ARBA00022984"/>
    </source>
</evidence>
<evidence type="ECO:0000259" key="9">
    <source>
        <dbReference type="PROSITE" id="PS52029"/>
    </source>
</evidence>
<dbReference type="PANTHER" id="PTHR30582">
    <property type="entry name" value="L,D-TRANSPEPTIDASE"/>
    <property type="match status" value="1"/>
</dbReference>